<evidence type="ECO:0000259" key="14">
    <source>
        <dbReference type="PROSITE" id="PS50857"/>
    </source>
</evidence>
<dbReference type="Gene3D" id="2.60.40.420">
    <property type="entry name" value="Cupredoxins - blue copper proteins"/>
    <property type="match status" value="1"/>
</dbReference>
<reference evidence="15" key="1">
    <citation type="submission" date="2018-05" db="EMBL/GenBank/DDBJ databases">
        <authorList>
            <person name="Lanie J.A."/>
            <person name="Ng W.-L."/>
            <person name="Kazmierczak K.M."/>
            <person name="Andrzejewski T.M."/>
            <person name="Davidsen T.M."/>
            <person name="Wayne K.J."/>
            <person name="Tettelin H."/>
            <person name="Glass J.I."/>
            <person name="Rusch D."/>
            <person name="Podicherti R."/>
            <person name="Tsui H.-C.T."/>
            <person name="Winkler M.E."/>
        </authorList>
    </citation>
    <scope>NUCLEOTIDE SEQUENCE</scope>
</reference>
<keyword evidence="12 13" id="KW-0472">Membrane</keyword>
<comment type="similarity">
    <text evidence="2">Belongs to the cytochrome c oxidase subunit 2 family.</text>
</comment>
<dbReference type="SUPFAM" id="SSF49503">
    <property type="entry name" value="Cupredoxins"/>
    <property type="match status" value="1"/>
</dbReference>
<keyword evidence="4" id="KW-0813">Transport</keyword>
<keyword evidence="6 13" id="KW-0812">Transmembrane</keyword>
<evidence type="ECO:0000256" key="8">
    <source>
        <dbReference type="ARBA" id="ARBA00022967"/>
    </source>
</evidence>
<comment type="subcellular location">
    <subcellularLocation>
        <location evidence="1">Membrane</location>
        <topology evidence="1">Multi-pass membrane protein</topology>
    </subcellularLocation>
</comment>
<feature type="transmembrane region" description="Helical" evidence="13">
    <location>
        <begin position="89"/>
        <end position="109"/>
    </location>
</feature>
<keyword evidence="5" id="KW-0679">Respiratory chain</keyword>
<dbReference type="InterPro" id="IPR036257">
    <property type="entry name" value="Cyt_c_oxidase_su2_TM_sf"/>
</dbReference>
<dbReference type="InterPro" id="IPR045187">
    <property type="entry name" value="CcO_II"/>
</dbReference>
<dbReference type="EC" id="7.1.1.9" evidence="3"/>
<dbReference type="GO" id="GO:0042773">
    <property type="term" value="P:ATP synthesis coupled electron transport"/>
    <property type="evidence" value="ECO:0007669"/>
    <property type="project" value="TreeGrafter"/>
</dbReference>
<evidence type="ECO:0000256" key="6">
    <source>
        <dbReference type="ARBA" id="ARBA00022692"/>
    </source>
</evidence>
<dbReference type="GO" id="GO:0016020">
    <property type="term" value="C:membrane"/>
    <property type="evidence" value="ECO:0007669"/>
    <property type="project" value="UniProtKB-SubCell"/>
</dbReference>
<dbReference type="Pfam" id="PF00116">
    <property type="entry name" value="COX2"/>
    <property type="match status" value="1"/>
</dbReference>
<keyword evidence="9" id="KW-0249">Electron transport</keyword>
<dbReference type="Gene3D" id="1.10.287.90">
    <property type="match status" value="1"/>
</dbReference>
<keyword evidence="8" id="KW-1278">Translocase</keyword>
<dbReference type="InterPro" id="IPR008972">
    <property type="entry name" value="Cupredoxin"/>
</dbReference>
<evidence type="ECO:0000256" key="10">
    <source>
        <dbReference type="ARBA" id="ARBA00022989"/>
    </source>
</evidence>
<evidence type="ECO:0000256" key="11">
    <source>
        <dbReference type="ARBA" id="ARBA00023008"/>
    </source>
</evidence>
<dbReference type="InterPro" id="IPR001505">
    <property type="entry name" value="Copper_CuA"/>
</dbReference>
<dbReference type="GO" id="GO:0004129">
    <property type="term" value="F:cytochrome-c oxidase activity"/>
    <property type="evidence" value="ECO:0007669"/>
    <property type="project" value="UniProtKB-EC"/>
</dbReference>
<keyword evidence="10 13" id="KW-1133">Transmembrane helix</keyword>
<keyword evidence="7" id="KW-0479">Metal-binding</keyword>
<feature type="domain" description="Cytochrome oxidase subunit II copper A binding" evidence="14">
    <location>
        <begin position="124"/>
        <end position="235"/>
    </location>
</feature>
<dbReference type="InterPro" id="IPR002429">
    <property type="entry name" value="CcO_II-like_C"/>
</dbReference>
<evidence type="ECO:0000256" key="5">
    <source>
        <dbReference type="ARBA" id="ARBA00022660"/>
    </source>
</evidence>
<dbReference type="AlphaFoldDB" id="A0A381YD73"/>
<keyword evidence="11" id="KW-0186">Copper</keyword>
<evidence type="ECO:0000256" key="12">
    <source>
        <dbReference type="ARBA" id="ARBA00023136"/>
    </source>
</evidence>
<dbReference type="NCBIfam" id="TIGR02866">
    <property type="entry name" value="CoxB"/>
    <property type="match status" value="1"/>
</dbReference>
<evidence type="ECO:0000256" key="9">
    <source>
        <dbReference type="ARBA" id="ARBA00022982"/>
    </source>
</evidence>
<dbReference type="PROSITE" id="PS50857">
    <property type="entry name" value="COX2_CUA"/>
    <property type="match status" value="1"/>
</dbReference>
<evidence type="ECO:0000256" key="4">
    <source>
        <dbReference type="ARBA" id="ARBA00022448"/>
    </source>
</evidence>
<evidence type="ECO:0000256" key="1">
    <source>
        <dbReference type="ARBA" id="ARBA00004141"/>
    </source>
</evidence>
<proteinExistence type="inferred from homology"/>
<dbReference type="GO" id="GO:0016491">
    <property type="term" value="F:oxidoreductase activity"/>
    <property type="evidence" value="ECO:0007669"/>
    <property type="project" value="InterPro"/>
</dbReference>
<evidence type="ECO:0000256" key="7">
    <source>
        <dbReference type="ARBA" id="ARBA00022723"/>
    </source>
</evidence>
<dbReference type="EMBL" id="UINC01017927">
    <property type="protein sequence ID" value="SVA74840.1"/>
    <property type="molecule type" value="Genomic_DNA"/>
</dbReference>
<evidence type="ECO:0000256" key="2">
    <source>
        <dbReference type="ARBA" id="ARBA00007866"/>
    </source>
</evidence>
<gene>
    <name evidence="15" type="ORF">METZ01_LOCUS127694</name>
</gene>
<sequence length="238" mass="26721">MLAAVFALVFSNNALACASCIETGTTGVHAEKYDQLMGWYLVTGGIVSLLVYAWFAWLLYKFRASEGSQDPEDAPKLGKIPKHRGDPKWTWFVTVAIFAILMGLTAGTINMVEFYENPEEGWGDGPLTVQVTAHRYYWEFEYPNGNKTYDNLIVPINTIVILEVTTDDVWHNFAVPSLRLKIDAIPYQTNVIWFDAPDVGEYPISCMELCGSDHTDMTGNLILVEPEVYENGIDEDFA</sequence>
<name>A0A381YD73_9ZZZZ</name>
<evidence type="ECO:0000256" key="3">
    <source>
        <dbReference type="ARBA" id="ARBA00012949"/>
    </source>
</evidence>
<protein>
    <recommendedName>
        <fullName evidence="3">cytochrome-c oxidase</fullName>
        <ecNumber evidence="3">7.1.1.9</ecNumber>
    </recommendedName>
</protein>
<accession>A0A381YD73</accession>
<evidence type="ECO:0000256" key="13">
    <source>
        <dbReference type="SAM" id="Phobius"/>
    </source>
</evidence>
<dbReference type="InterPro" id="IPR014222">
    <property type="entry name" value="Cyt_c_oxidase_su2"/>
</dbReference>
<dbReference type="GO" id="GO:0005507">
    <property type="term" value="F:copper ion binding"/>
    <property type="evidence" value="ECO:0007669"/>
    <property type="project" value="InterPro"/>
</dbReference>
<organism evidence="15">
    <name type="scientific">marine metagenome</name>
    <dbReference type="NCBI Taxonomy" id="408172"/>
    <lineage>
        <taxon>unclassified sequences</taxon>
        <taxon>metagenomes</taxon>
        <taxon>ecological metagenomes</taxon>
    </lineage>
</organism>
<dbReference type="PROSITE" id="PS00078">
    <property type="entry name" value="COX2"/>
    <property type="match status" value="1"/>
</dbReference>
<dbReference type="PANTHER" id="PTHR22888:SF9">
    <property type="entry name" value="CYTOCHROME C OXIDASE SUBUNIT 2"/>
    <property type="match status" value="1"/>
</dbReference>
<dbReference type="PANTHER" id="PTHR22888">
    <property type="entry name" value="CYTOCHROME C OXIDASE, SUBUNIT II"/>
    <property type="match status" value="1"/>
</dbReference>
<feature type="transmembrane region" description="Helical" evidence="13">
    <location>
        <begin position="37"/>
        <end position="60"/>
    </location>
</feature>
<evidence type="ECO:0000313" key="15">
    <source>
        <dbReference type="EMBL" id="SVA74840.1"/>
    </source>
</evidence>